<reference evidence="1 2" key="1">
    <citation type="journal article" date="2023" name="G3 (Bethesda)">
        <title>A chromosome-length genome assembly and annotation of blackberry (Rubus argutus, cv. 'Hillquist').</title>
        <authorList>
            <person name="Bruna T."/>
            <person name="Aryal R."/>
            <person name="Dudchenko O."/>
            <person name="Sargent D.J."/>
            <person name="Mead D."/>
            <person name="Buti M."/>
            <person name="Cavallini A."/>
            <person name="Hytonen T."/>
            <person name="Andres J."/>
            <person name="Pham M."/>
            <person name="Weisz D."/>
            <person name="Mascagni F."/>
            <person name="Usai G."/>
            <person name="Natali L."/>
            <person name="Bassil N."/>
            <person name="Fernandez G.E."/>
            <person name="Lomsadze A."/>
            <person name="Armour M."/>
            <person name="Olukolu B."/>
            <person name="Poorten T."/>
            <person name="Britton C."/>
            <person name="Davik J."/>
            <person name="Ashrafi H."/>
            <person name="Aiden E.L."/>
            <person name="Borodovsky M."/>
            <person name="Worthington M."/>
        </authorList>
    </citation>
    <scope>NUCLEOTIDE SEQUENCE [LARGE SCALE GENOMIC DNA]</scope>
    <source>
        <strain evidence="1">PI 553951</strain>
    </source>
</reference>
<organism evidence="1 2">
    <name type="scientific">Rubus argutus</name>
    <name type="common">Southern blackberry</name>
    <dbReference type="NCBI Taxonomy" id="59490"/>
    <lineage>
        <taxon>Eukaryota</taxon>
        <taxon>Viridiplantae</taxon>
        <taxon>Streptophyta</taxon>
        <taxon>Embryophyta</taxon>
        <taxon>Tracheophyta</taxon>
        <taxon>Spermatophyta</taxon>
        <taxon>Magnoliopsida</taxon>
        <taxon>eudicotyledons</taxon>
        <taxon>Gunneridae</taxon>
        <taxon>Pentapetalae</taxon>
        <taxon>rosids</taxon>
        <taxon>fabids</taxon>
        <taxon>Rosales</taxon>
        <taxon>Rosaceae</taxon>
        <taxon>Rosoideae</taxon>
        <taxon>Rosoideae incertae sedis</taxon>
        <taxon>Rubus</taxon>
    </lineage>
</organism>
<sequence>MKFCSSSFTEIIALITDLRVAESAVGGEIDLEFEAVLLNSGVVWREFEGVVPFGVGVAVLVDWGPELLLLKPLEIETTAYTSILEKRLMSLMSLAEKSLISKGLQSIDED</sequence>
<name>A0AAW1WH57_RUBAR</name>
<dbReference type="EMBL" id="JBEDUW010000006">
    <property type="protein sequence ID" value="KAK9923246.1"/>
    <property type="molecule type" value="Genomic_DNA"/>
</dbReference>
<dbReference type="Proteomes" id="UP001457282">
    <property type="component" value="Unassembled WGS sequence"/>
</dbReference>
<evidence type="ECO:0000313" key="1">
    <source>
        <dbReference type="EMBL" id="KAK9923246.1"/>
    </source>
</evidence>
<proteinExistence type="predicted"/>
<gene>
    <name evidence="1" type="ORF">M0R45_031676</name>
</gene>
<dbReference type="AlphaFoldDB" id="A0AAW1WH57"/>
<keyword evidence="2" id="KW-1185">Reference proteome</keyword>
<evidence type="ECO:0000313" key="2">
    <source>
        <dbReference type="Proteomes" id="UP001457282"/>
    </source>
</evidence>
<comment type="caution">
    <text evidence="1">The sequence shown here is derived from an EMBL/GenBank/DDBJ whole genome shotgun (WGS) entry which is preliminary data.</text>
</comment>
<protein>
    <submittedName>
        <fullName evidence="1">Uncharacterized protein</fullName>
    </submittedName>
</protein>
<accession>A0AAW1WH57</accession>